<accession>A0A9W9UE45</accession>
<name>A0A9W9UE45_9EURO</name>
<comment type="caution">
    <text evidence="1">The sequence shown here is derived from an EMBL/GenBank/DDBJ whole genome shotgun (WGS) entry which is preliminary data.</text>
</comment>
<dbReference type="InterPro" id="IPR017853">
    <property type="entry name" value="GH"/>
</dbReference>
<dbReference type="OrthoDB" id="5229289at2759"/>
<protein>
    <submittedName>
        <fullName evidence="1">Uncharacterized protein</fullName>
    </submittedName>
</protein>
<sequence>MPALGALGANFNENLNWLNQSELKRINTKWVRGFIDMHQINIQQARENANIKCLFNAIDAGYNTILSFKWNYTNLDFPKPGSPQHKTELETLSRLLDIVMNHVDIIVIGNEPFIEAKADQTDSRINMFYESLAEVVISYRKSSPGPKNTRLYMGALNRLDLPAKRTPATERFLQYLASKPELDGVDLHLHIQGLAGHKSMLDYALSRLRPDQKFLATEFSLVWHFRQHMADTVSREFCTKYGFPMEAKVCEVLSAGIHSPMPLEQWVDFLRGEKWYAGVQGFIVQAMEMYRATGRLQVATYGLSPMRYRKKGFEVGDTPWLLNGVFAPPTVWSGEDGERCENWPWAEEFRAVQG</sequence>
<gene>
    <name evidence="1" type="ORF">N7476_000643</name>
</gene>
<keyword evidence="2" id="KW-1185">Reference proteome</keyword>
<organism evidence="1 2">
    <name type="scientific">Penicillium atrosanguineum</name>
    <dbReference type="NCBI Taxonomy" id="1132637"/>
    <lineage>
        <taxon>Eukaryota</taxon>
        <taxon>Fungi</taxon>
        <taxon>Dikarya</taxon>
        <taxon>Ascomycota</taxon>
        <taxon>Pezizomycotina</taxon>
        <taxon>Eurotiomycetes</taxon>
        <taxon>Eurotiomycetidae</taxon>
        <taxon>Eurotiales</taxon>
        <taxon>Aspergillaceae</taxon>
        <taxon>Penicillium</taxon>
    </lineage>
</organism>
<dbReference type="AlphaFoldDB" id="A0A9W9UE45"/>
<evidence type="ECO:0000313" key="2">
    <source>
        <dbReference type="Proteomes" id="UP001147746"/>
    </source>
</evidence>
<dbReference type="EMBL" id="JAPZBO010000001">
    <property type="protein sequence ID" value="KAJ5330860.1"/>
    <property type="molecule type" value="Genomic_DNA"/>
</dbReference>
<dbReference type="Proteomes" id="UP001147746">
    <property type="component" value="Unassembled WGS sequence"/>
</dbReference>
<evidence type="ECO:0000313" key="1">
    <source>
        <dbReference type="EMBL" id="KAJ5330860.1"/>
    </source>
</evidence>
<reference evidence="1" key="2">
    <citation type="journal article" date="2023" name="IMA Fungus">
        <title>Comparative genomic study of the Penicillium genus elucidates a diverse pangenome and 15 lateral gene transfer events.</title>
        <authorList>
            <person name="Petersen C."/>
            <person name="Sorensen T."/>
            <person name="Nielsen M.R."/>
            <person name="Sondergaard T.E."/>
            <person name="Sorensen J.L."/>
            <person name="Fitzpatrick D.A."/>
            <person name="Frisvad J.C."/>
            <person name="Nielsen K.L."/>
        </authorList>
    </citation>
    <scope>NUCLEOTIDE SEQUENCE</scope>
    <source>
        <strain evidence="1">IBT 21472</strain>
    </source>
</reference>
<proteinExistence type="predicted"/>
<reference evidence="1" key="1">
    <citation type="submission" date="2022-12" db="EMBL/GenBank/DDBJ databases">
        <authorList>
            <person name="Petersen C."/>
        </authorList>
    </citation>
    <scope>NUCLEOTIDE SEQUENCE</scope>
    <source>
        <strain evidence="1">IBT 21472</strain>
    </source>
</reference>
<dbReference type="SUPFAM" id="SSF51445">
    <property type="entry name" value="(Trans)glycosidases"/>
    <property type="match status" value="1"/>
</dbReference>